<gene>
    <name evidence="3" type="ORF">CRT60_16550</name>
</gene>
<evidence type="ECO:0000256" key="2">
    <source>
        <dbReference type="SAM" id="MobiDB-lite"/>
    </source>
</evidence>
<dbReference type="Gene3D" id="6.10.250.2410">
    <property type="match status" value="1"/>
</dbReference>
<dbReference type="Proteomes" id="UP000225379">
    <property type="component" value="Unassembled WGS sequence"/>
</dbReference>
<dbReference type="AlphaFoldDB" id="A0A2B8BF31"/>
<dbReference type="Pfam" id="PF02616">
    <property type="entry name" value="SMC_ScpA"/>
    <property type="match status" value="1"/>
</dbReference>
<organism evidence="3 4">
    <name type="scientific">Azospirillum palustre</name>
    <dbReference type="NCBI Taxonomy" id="2044885"/>
    <lineage>
        <taxon>Bacteria</taxon>
        <taxon>Pseudomonadati</taxon>
        <taxon>Pseudomonadota</taxon>
        <taxon>Alphaproteobacteria</taxon>
        <taxon>Rhodospirillales</taxon>
        <taxon>Azospirillaceae</taxon>
        <taxon>Azospirillum</taxon>
    </lineage>
</organism>
<dbReference type="InterPro" id="IPR003768">
    <property type="entry name" value="ScpA"/>
</dbReference>
<name>A0A2B8BF31_9PROT</name>
<sequence>MADLLAEREAGSPAVAEESASEQLLLVLDGFEGPLDMLLALGRDQKVDLTRISILELADQYLRFVAEARKLRLELAADYLVMAAWLAYLKSRLLLPEPEGEEPSGEDMAAALAFQLQRLEAMKGVAGTLFARPRLGIDLHPRGAPEDLDLRRKSVYEVTLFDLLRAYGQQRARKESGVLHIAPVRLYSMEEAVRRLSSLLGRMPDWATLASFLPGGEGGEGGGGLLTRSALAAHFAATLELAKAGRVELRQESAFAPLYVRGRPAGSQDGDISEEAQSHD</sequence>
<dbReference type="PANTHER" id="PTHR33969">
    <property type="entry name" value="SEGREGATION AND CONDENSATION PROTEIN A"/>
    <property type="match status" value="1"/>
</dbReference>
<reference evidence="4" key="1">
    <citation type="submission" date="2017-10" db="EMBL/GenBank/DDBJ databases">
        <authorList>
            <person name="Kravchenko I.K."/>
            <person name="Grouzdev D.S."/>
        </authorList>
    </citation>
    <scope>NUCLEOTIDE SEQUENCE [LARGE SCALE GENOMIC DNA]</scope>
    <source>
        <strain evidence="4">B2</strain>
    </source>
</reference>
<keyword evidence="4" id="KW-1185">Reference proteome</keyword>
<accession>A0A2B8BF31</accession>
<dbReference type="OrthoDB" id="9793741at2"/>
<proteinExistence type="predicted"/>
<feature type="region of interest" description="Disordered" evidence="2">
    <location>
        <begin position="260"/>
        <end position="280"/>
    </location>
</feature>
<comment type="caution">
    <text evidence="3">The sequence shown here is derived from an EMBL/GenBank/DDBJ whole genome shotgun (WGS) entry which is preliminary data.</text>
</comment>
<evidence type="ECO:0000256" key="1">
    <source>
        <dbReference type="ARBA" id="ARBA00044777"/>
    </source>
</evidence>
<dbReference type="RefSeq" id="WP_098737618.1">
    <property type="nucleotide sequence ID" value="NZ_PDKW01000041.1"/>
</dbReference>
<evidence type="ECO:0000313" key="4">
    <source>
        <dbReference type="Proteomes" id="UP000225379"/>
    </source>
</evidence>
<dbReference type="EMBL" id="PDKW01000041">
    <property type="protein sequence ID" value="PGH56531.1"/>
    <property type="molecule type" value="Genomic_DNA"/>
</dbReference>
<dbReference type="PANTHER" id="PTHR33969:SF2">
    <property type="entry name" value="SEGREGATION AND CONDENSATION PROTEIN A"/>
    <property type="match status" value="1"/>
</dbReference>
<protein>
    <recommendedName>
        <fullName evidence="1">Segregation and condensation protein A</fullName>
    </recommendedName>
</protein>
<evidence type="ECO:0000313" key="3">
    <source>
        <dbReference type="EMBL" id="PGH56531.1"/>
    </source>
</evidence>